<protein>
    <submittedName>
        <fullName evidence="5">Riboflavin biosynthesis pyrimidine reductase</fullName>
    </submittedName>
</protein>
<name>A0A3D9SU86_9ACTN</name>
<comment type="caution">
    <text evidence="5">The sequence shown here is derived from an EMBL/GenBank/DDBJ whole genome shotgun (WGS) entry which is preliminary data.</text>
</comment>
<evidence type="ECO:0000313" key="6">
    <source>
        <dbReference type="Proteomes" id="UP000256661"/>
    </source>
</evidence>
<gene>
    <name evidence="5" type="ORF">DFJ69_0634</name>
</gene>
<keyword evidence="6" id="KW-1185">Reference proteome</keyword>
<comment type="pathway">
    <text evidence="1">Cofactor biosynthesis; riboflavin biosynthesis.</text>
</comment>
<dbReference type="InterPro" id="IPR002734">
    <property type="entry name" value="RibDG_C"/>
</dbReference>
<dbReference type="InterPro" id="IPR050765">
    <property type="entry name" value="Riboflavin_Biosynth_HTPR"/>
</dbReference>
<dbReference type="SUPFAM" id="SSF53597">
    <property type="entry name" value="Dihydrofolate reductase-like"/>
    <property type="match status" value="1"/>
</dbReference>
<dbReference type="InterPro" id="IPR024072">
    <property type="entry name" value="DHFR-like_dom_sf"/>
</dbReference>
<accession>A0A3D9SU86</accession>
<dbReference type="Gene3D" id="3.40.430.10">
    <property type="entry name" value="Dihydrofolate Reductase, subunit A"/>
    <property type="match status" value="1"/>
</dbReference>
<keyword evidence="3" id="KW-0560">Oxidoreductase</keyword>
<evidence type="ECO:0000256" key="3">
    <source>
        <dbReference type="ARBA" id="ARBA00023002"/>
    </source>
</evidence>
<evidence type="ECO:0000313" key="5">
    <source>
        <dbReference type="EMBL" id="REE95251.1"/>
    </source>
</evidence>
<dbReference type="PANTHER" id="PTHR38011">
    <property type="entry name" value="DIHYDROFOLATE REDUCTASE FAMILY PROTEIN (AFU_ORTHOLOGUE AFUA_8G06820)"/>
    <property type="match status" value="1"/>
</dbReference>
<dbReference type="RefSeq" id="WP_116021080.1">
    <property type="nucleotide sequence ID" value="NZ_QTTT01000001.1"/>
</dbReference>
<evidence type="ECO:0000259" key="4">
    <source>
        <dbReference type="Pfam" id="PF01872"/>
    </source>
</evidence>
<sequence>MRSLPADLVGLQEAYAQPAEGIWLRANMISSLDGAAWYGDRTEALGSPGDRRLFAALRGMADAVIVGAETVRVEGYGPVESGPGWEVLRGDRPSTPPLAVVSRRLALDLDAPLFTRAPADARTLLLTTETAPADLRRAAERVADVIVAGRDGIDFPRAVEELAARGHRRLLCEGGPMILARAVADGVLDELCLTLSPTLIAGDPSRIVNGPPLPEPGRLRLAGLYEEDDFLFLRYTRPTR</sequence>
<dbReference type="GO" id="GO:0009231">
    <property type="term" value="P:riboflavin biosynthetic process"/>
    <property type="evidence" value="ECO:0007669"/>
    <property type="project" value="InterPro"/>
</dbReference>
<dbReference type="OrthoDB" id="5243299at2"/>
<evidence type="ECO:0000256" key="1">
    <source>
        <dbReference type="ARBA" id="ARBA00005104"/>
    </source>
</evidence>
<keyword evidence="2" id="KW-0521">NADP</keyword>
<organism evidence="5 6">
    <name type="scientific">Thermomonospora umbrina</name>
    <dbReference type="NCBI Taxonomy" id="111806"/>
    <lineage>
        <taxon>Bacteria</taxon>
        <taxon>Bacillati</taxon>
        <taxon>Actinomycetota</taxon>
        <taxon>Actinomycetes</taxon>
        <taxon>Streptosporangiales</taxon>
        <taxon>Thermomonosporaceae</taxon>
        <taxon>Thermomonospora</taxon>
    </lineage>
</organism>
<dbReference type="GO" id="GO:0008703">
    <property type="term" value="F:5-amino-6-(5-phosphoribosylamino)uracil reductase activity"/>
    <property type="evidence" value="ECO:0007669"/>
    <property type="project" value="InterPro"/>
</dbReference>
<feature type="domain" description="Bacterial bifunctional deaminase-reductase C-terminal" evidence="4">
    <location>
        <begin position="23"/>
        <end position="224"/>
    </location>
</feature>
<dbReference type="PANTHER" id="PTHR38011:SF7">
    <property type="entry name" value="2,5-DIAMINO-6-RIBOSYLAMINO-4(3H)-PYRIMIDINONE 5'-PHOSPHATE REDUCTASE"/>
    <property type="match status" value="1"/>
</dbReference>
<dbReference type="AlphaFoldDB" id="A0A3D9SU86"/>
<dbReference type="Pfam" id="PF01872">
    <property type="entry name" value="RibD_C"/>
    <property type="match status" value="1"/>
</dbReference>
<reference evidence="5 6" key="1">
    <citation type="submission" date="2018-08" db="EMBL/GenBank/DDBJ databases">
        <title>Sequencing the genomes of 1000 actinobacteria strains.</title>
        <authorList>
            <person name="Klenk H.-P."/>
        </authorList>
    </citation>
    <scope>NUCLEOTIDE SEQUENCE [LARGE SCALE GENOMIC DNA]</scope>
    <source>
        <strain evidence="5 6">DSM 43927</strain>
    </source>
</reference>
<dbReference type="Proteomes" id="UP000256661">
    <property type="component" value="Unassembled WGS sequence"/>
</dbReference>
<dbReference type="EMBL" id="QTTT01000001">
    <property type="protein sequence ID" value="REE95251.1"/>
    <property type="molecule type" value="Genomic_DNA"/>
</dbReference>
<evidence type="ECO:0000256" key="2">
    <source>
        <dbReference type="ARBA" id="ARBA00022857"/>
    </source>
</evidence>
<proteinExistence type="predicted"/>